<dbReference type="EMBL" id="BSRA01000007">
    <property type="protein sequence ID" value="GLV13747.1"/>
    <property type="molecule type" value="Genomic_DNA"/>
</dbReference>
<reference evidence="1" key="1">
    <citation type="submission" date="2023-02" db="EMBL/GenBank/DDBJ databases">
        <title>Proposal of a novel subspecies: Alicyclobacillus hesperidum subspecies aegle.</title>
        <authorList>
            <person name="Goto K."/>
            <person name="Fujii T."/>
            <person name="Yasui K."/>
            <person name="Mochida K."/>
            <person name="Kato-Tanaka Y."/>
            <person name="Morohoshi S."/>
            <person name="An S.Y."/>
            <person name="Kasai H."/>
            <person name="Yokota A."/>
        </authorList>
    </citation>
    <scope>NUCLEOTIDE SEQUENCE</scope>
    <source>
        <strain evidence="1">DSM 12766</strain>
    </source>
</reference>
<name>A0AA37X444_9BACL</name>
<proteinExistence type="predicted"/>
<dbReference type="Proteomes" id="UP001157137">
    <property type="component" value="Unassembled WGS sequence"/>
</dbReference>
<protein>
    <submittedName>
        <fullName evidence="1">Uncharacterized protein</fullName>
    </submittedName>
</protein>
<gene>
    <name evidence="1" type="ORF">Heshes_14310</name>
</gene>
<comment type="caution">
    <text evidence="1">The sequence shown here is derived from an EMBL/GenBank/DDBJ whole genome shotgun (WGS) entry which is preliminary data.</text>
</comment>
<accession>A0AA37X444</accession>
<sequence length="47" mass="5117">MGSPQWHAETNPAFAEAQVRSSQSMGRVMAWGMNLHAEAICVQCSLP</sequence>
<organism evidence="1 2">
    <name type="scientific">Alicyclobacillus hesperidum</name>
    <dbReference type="NCBI Taxonomy" id="89784"/>
    <lineage>
        <taxon>Bacteria</taxon>
        <taxon>Bacillati</taxon>
        <taxon>Bacillota</taxon>
        <taxon>Bacilli</taxon>
        <taxon>Bacillales</taxon>
        <taxon>Alicyclobacillaceae</taxon>
        <taxon>Alicyclobacillus</taxon>
    </lineage>
</organism>
<evidence type="ECO:0000313" key="1">
    <source>
        <dbReference type="EMBL" id="GLV13747.1"/>
    </source>
</evidence>
<evidence type="ECO:0000313" key="2">
    <source>
        <dbReference type="Proteomes" id="UP001157137"/>
    </source>
</evidence>
<dbReference type="AlphaFoldDB" id="A0AA37X444"/>